<dbReference type="AlphaFoldDB" id="A0A4C1UMX5"/>
<sequence>MRNRARFHTEKYSLFLLTESLKYVITADAPEFNKAYILPFFTVTPSYVLALIDWRVDSSESSYSPACHLHRRSSFTSAAFLGVNDGSSEIEVAQHPNLVSNLKFKLINRTEKQPTSVELGTEVGCVTCHLHNSENHGEPIYIRSRSRPSPFSLGIGMSTMFTRCENENNVSSKREPLVISTIRSCYKKDLITRTPPRHGSSPRLFRQFPDAAITLMKRSSSATNPQCTSVWGLRLKSPNLK</sequence>
<keyword evidence="2" id="KW-1185">Reference proteome</keyword>
<reference evidence="1 2" key="1">
    <citation type="journal article" date="2019" name="Commun. Biol.">
        <title>The bagworm genome reveals a unique fibroin gene that provides high tensile strength.</title>
        <authorList>
            <person name="Kono N."/>
            <person name="Nakamura H."/>
            <person name="Ohtoshi R."/>
            <person name="Tomita M."/>
            <person name="Numata K."/>
            <person name="Arakawa K."/>
        </authorList>
    </citation>
    <scope>NUCLEOTIDE SEQUENCE [LARGE SCALE GENOMIC DNA]</scope>
</reference>
<proteinExistence type="predicted"/>
<evidence type="ECO:0000313" key="2">
    <source>
        <dbReference type="Proteomes" id="UP000299102"/>
    </source>
</evidence>
<name>A0A4C1UMX5_EUMVA</name>
<gene>
    <name evidence="1" type="ORF">EVAR_17149_1</name>
</gene>
<accession>A0A4C1UMX5</accession>
<organism evidence="1 2">
    <name type="scientific">Eumeta variegata</name>
    <name type="common">Bagworm moth</name>
    <name type="synonym">Eumeta japonica</name>
    <dbReference type="NCBI Taxonomy" id="151549"/>
    <lineage>
        <taxon>Eukaryota</taxon>
        <taxon>Metazoa</taxon>
        <taxon>Ecdysozoa</taxon>
        <taxon>Arthropoda</taxon>
        <taxon>Hexapoda</taxon>
        <taxon>Insecta</taxon>
        <taxon>Pterygota</taxon>
        <taxon>Neoptera</taxon>
        <taxon>Endopterygota</taxon>
        <taxon>Lepidoptera</taxon>
        <taxon>Glossata</taxon>
        <taxon>Ditrysia</taxon>
        <taxon>Tineoidea</taxon>
        <taxon>Psychidae</taxon>
        <taxon>Oiketicinae</taxon>
        <taxon>Eumeta</taxon>
    </lineage>
</organism>
<comment type="caution">
    <text evidence="1">The sequence shown here is derived from an EMBL/GenBank/DDBJ whole genome shotgun (WGS) entry which is preliminary data.</text>
</comment>
<protein>
    <submittedName>
        <fullName evidence="1">Uncharacterized protein</fullName>
    </submittedName>
</protein>
<dbReference type="Proteomes" id="UP000299102">
    <property type="component" value="Unassembled WGS sequence"/>
</dbReference>
<dbReference type="EMBL" id="BGZK01000193">
    <property type="protein sequence ID" value="GBP27447.1"/>
    <property type="molecule type" value="Genomic_DNA"/>
</dbReference>
<evidence type="ECO:0000313" key="1">
    <source>
        <dbReference type="EMBL" id="GBP27447.1"/>
    </source>
</evidence>